<dbReference type="OrthoDB" id="2986975at2759"/>
<dbReference type="Proteomes" id="UP000076761">
    <property type="component" value="Unassembled WGS sequence"/>
</dbReference>
<evidence type="ECO:0000313" key="2">
    <source>
        <dbReference type="Proteomes" id="UP000076761"/>
    </source>
</evidence>
<evidence type="ECO:0000313" key="1">
    <source>
        <dbReference type="EMBL" id="KZT27472.1"/>
    </source>
</evidence>
<name>A0A165U0U9_9AGAM</name>
<dbReference type="EMBL" id="KV425562">
    <property type="protein sequence ID" value="KZT27472.1"/>
    <property type="molecule type" value="Genomic_DNA"/>
</dbReference>
<feature type="non-terminal residue" evidence="1">
    <location>
        <position position="1"/>
    </location>
</feature>
<organism evidence="1 2">
    <name type="scientific">Neolentinus lepideus HHB14362 ss-1</name>
    <dbReference type="NCBI Taxonomy" id="1314782"/>
    <lineage>
        <taxon>Eukaryota</taxon>
        <taxon>Fungi</taxon>
        <taxon>Dikarya</taxon>
        <taxon>Basidiomycota</taxon>
        <taxon>Agaricomycotina</taxon>
        <taxon>Agaricomycetes</taxon>
        <taxon>Gloeophyllales</taxon>
        <taxon>Gloeophyllaceae</taxon>
        <taxon>Neolentinus</taxon>
    </lineage>
</organism>
<proteinExistence type="predicted"/>
<reference evidence="1 2" key="1">
    <citation type="journal article" date="2016" name="Mol. Biol. Evol.">
        <title>Comparative Genomics of Early-Diverging Mushroom-Forming Fungi Provides Insights into the Origins of Lignocellulose Decay Capabilities.</title>
        <authorList>
            <person name="Nagy L.G."/>
            <person name="Riley R."/>
            <person name="Tritt A."/>
            <person name="Adam C."/>
            <person name="Daum C."/>
            <person name="Floudas D."/>
            <person name="Sun H."/>
            <person name="Yadav J.S."/>
            <person name="Pangilinan J."/>
            <person name="Larsson K.H."/>
            <person name="Matsuura K."/>
            <person name="Barry K."/>
            <person name="Labutti K."/>
            <person name="Kuo R."/>
            <person name="Ohm R.A."/>
            <person name="Bhattacharya S.S."/>
            <person name="Shirouzu T."/>
            <person name="Yoshinaga Y."/>
            <person name="Martin F.M."/>
            <person name="Grigoriev I.V."/>
            <person name="Hibbett D.S."/>
        </authorList>
    </citation>
    <scope>NUCLEOTIDE SEQUENCE [LARGE SCALE GENOMIC DNA]</scope>
    <source>
        <strain evidence="1 2">HHB14362 ss-1</strain>
    </source>
</reference>
<accession>A0A165U0U9</accession>
<sequence>EKRTIKHTIHRRQFCITPAYAFTDYRAQGQTISFSIADIAKPPTGKLSLCNSYVSLSRSHGQDCIRLLREFDEEIFKQRHDPCLIAEDDRLDDLDRKTKIWWQRMQ</sequence>
<dbReference type="InParanoid" id="A0A165U0U9"/>
<gene>
    <name evidence="1" type="ORF">NEOLEDRAFT_1021178</name>
</gene>
<protein>
    <submittedName>
        <fullName evidence="1">Uncharacterized protein</fullName>
    </submittedName>
</protein>
<dbReference type="STRING" id="1314782.A0A165U0U9"/>
<keyword evidence="2" id="KW-1185">Reference proteome</keyword>
<dbReference type="AlphaFoldDB" id="A0A165U0U9"/>
<feature type="non-terminal residue" evidence="1">
    <location>
        <position position="106"/>
    </location>
</feature>